<dbReference type="Gene3D" id="2.80.10.50">
    <property type="match status" value="2"/>
</dbReference>
<keyword evidence="6" id="KW-0325">Glycoprotein</keyword>
<feature type="binding site" evidence="8">
    <location>
        <position position="357"/>
    </location>
    <ligand>
        <name>Zn(2+)</name>
        <dbReference type="ChEBI" id="CHEBI:29105"/>
        <note>catalytic</note>
    </ligand>
</feature>
<dbReference type="SUPFAM" id="SSF55486">
    <property type="entry name" value="Metalloproteases ('zincins'), catalytic domain"/>
    <property type="match status" value="1"/>
</dbReference>
<reference evidence="17" key="2">
    <citation type="submission" date="2025-08" db="UniProtKB">
        <authorList>
            <consortium name="RefSeq"/>
        </authorList>
    </citation>
    <scope>IDENTIFICATION</scope>
</reference>
<evidence type="ECO:0000259" key="13">
    <source>
        <dbReference type="PROSITE" id="PS50215"/>
    </source>
</evidence>
<feature type="domain" description="PA14" evidence="15">
    <location>
        <begin position="1852"/>
        <end position="2003"/>
    </location>
</feature>
<organism evidence="16 17">
    <name type="scientific">Hydra vulgaris</name>
    <name type="common">Hydra</name>
    <name type="synonym">Hydra attenuata</name>
    <dbReference type="NCBI Taxonomy" id="6087"/>
    <lineage>
        <taxon>Eukaryota</taxon>
        <taxon>Metazoa</taxon>
        <taxon>Cnidaria</taxon>
        <taxon>Hydrozoa</taxon>
        <taxon>Hydroidolina</taxon>
        <taxon>Anthoathecata</taxon>
        <taxon>Aplanulata</taxon>
        <taxon>Hydridae</taxon>
        <taxon>Hydra</taxon>
    </lineage>
</organism>
<keyword evidence="8" id="KW-0479">Metal-binding</keyword>
<evidence type="ECO:0000256" key="4">
    <source>
        <dbReference type="ARBA" id="ARBA00022989"/>
    </source>
</evidence>
<dbReference type="SMART" id="SM00608">
    <property type="entry name" value="ACR"/>
    <property type="match status" value="1"/>
</dbReference>
<feature type="signal peptide" evidence="10">
    <location>
        <begin position="1"/>
        <end position="25"/>
    </location>
</feature>
<dbReference type="Gene3D" id="3.40.390.10">
    <property type="entry name" value="Collagenase (Catalytic Domain)"/>
    <property type="match status" value="1"/>
</dbReference>
<dbReference type="InterPro" id="IPR024079">
    <property type="entry name" value="MetalloPept_cat_dom_sf"/>
</dbReference>
<dbReference type="Gene3D" id="2.20.100.10">
    <property type="entry name" value="Thrombospondin type-1 (TSP1) repeat"/>
    <property type="match status" value="2"/>
</dbReference>
<dbReference type="PANTHER" id="PTHR11905:SF159">
    <property type="entry name" value="ADAM METALLOPROTEASE"/>
    <property type="match status" value="1"/>
</dbReference>
<dbReference type="InterPro" id="IPR001590">
    <property type="entry name" value="Peptidase_M12B"/>
</dbReference>
<sequence length="2007" mass="223305">MRVELCTQVWILIQVFLKALQECDAEIVFPKRHHDKRPQNDLSTSSKNGVHEDYATYEVKSKKALHVLDLKKAREIHQGFIWLRSFQNGNEVAIKHYPEHCYYEGKIRGVKDSNVFISTCSGGLLGTVDDGKSRYDIMPQANGYGHNYRNVNDLVKKTLNRLKKKVETSTKQEKSIKKRRSITSSVRPIELVNVESQYRPYITKNETLYVEMLVSCDHRMLPTYNNNRSLLIERVLNAYAQVDKAYQAINVRIVVVAIDIQENQPAFTRFTTGGAELNSFRDYVNNVIKKTSSFKDVDFDDAMFLSHKGWTDCAGMAWVNSMCGGNANSVNAWDYDSISGPTVVLGHEFGHNMGFSHDEGTCKCLTKRGCFMGGEKSSRPGFSDCSMEMFKKNEYPCLTDYPSAPMTNACGNGIPEGNEECDCGTLEMCKRNGDDCCEPNNCVLKAKAQCSYVKNPECCQPTCLFRKQGTLCRRATSECDLPEFCEGDKATCPNDKTLRNGIPCGNFVKFFVGPTGDSSRAITKLSPPIISRYLKILPKQWNVGGSACFKADVRGCPAVPDYVNLPTSITSADLYYHSPFCITPSINSCSDTVLDGTIIKYIDRDTRSGHCEHDYMKFLFAADGTLTHNCSKKKVCINTNFNLILRTNCIGETPRFQLTKEKSLQHIQSKKCVRCTAPGGSWPTHDVAAGVDNGSGETCISTYDRRVIVINILDCDVPLGMSNKVLQQSAYTASSVYSDKYKPFNVILSSDGWCPKVDSGSWIQIDFGKNVRIATVEMQKTYWDRTTGYSLKYSADNITWLEYLESDADAKKNLESYCFSGSCTPTLIQQCRSLWESDALVASDSCWNNLNTVRNGFGTCDSIKNTSCLTNNVKCGQLQCYAKQVKPIRQPDYGKYYKQFTYNNQNCSGASITESMQGKSGMVLEGTLCGVNKFCYNTACRSAVEHGFKTCPIVGGKECSENGGCASDGTCVCNDGFTPADNCEKKLSPINGAWTSWSIFTKCTKGCDGGIQQRYRFCSSPKYGGNDCIGVSVEEKACNTQSCPVAESCLAIKGLLEKQGQPLYDGIYTIKPTPTLTLNVYCDMTRDGGGWTLIVSSHSNSWDDKNVWLRNLDKPDLFNDYSIFKYANELKTSYKIQDDTFNYRLEANAIGRWGGVFSAPAKYNISSTNAQQTNVKILKKFDDWQFGGGSIDQRLPYISGFTITTSMDVSTSYWDSWGSLTDNQPGLYPSKWIRENMKMDYPEHVWYWIREGTYSYPPSCLNLLFRGLSISNKFKSGIYEIEPTSGKVVKTYCDFDRYGGGWTLLANVVTKDWSLEKIKSSPLSQLFTADFSIAGLLENIKLKDLSEKSYQIMLEANSMDSNGGVFSIPVEHNSLLCSKFHKPTLLKKFGTWNELVENIAKYPLCIVSNKGFFMAANSLDVGDSYGIIAGSGKYMTTLENPSFVRVWIREGGSRYSCNDLRVRGLVNGQLYKDGLYMLADNQPAYCDMTSTLNEAWTLLVTSVSGGWTSDQVYSRNTGTPSLYEDFSILNKANTIKKLSNGGTIKYMLEGTARKRWGGIWESSTAYLFNATSCQPTKITNQFDSWDNGSWWQGPYPCLPFLSTDTTKDGLLITSTAEYGGVIISKNPKNLPSSWILNANNNPGVIWYWLNENDCDSTYKPINGGLSPWSEWSSCSVFCGTGKRSSQRFCINPLPKCGGKECDSVEMFREQSCVGSCFTTQIRSFGNIYCIEPEVGGCTVADNTKLVLRPLSSFCKNEASNFVYNPKTGSLLHKCSGKLVCAKDGIKYSSPIVISSTCKEFTSASQIQRTLWQTNQMDSLCFDPNGGTLANGVNLILWGGCKDTKQKFVMPGIVNGSVSVSLFNNIANLAALKTGKPITTGFIDNFDLPPYDISNSGVRMWTYFKAPQSGLYYFMVSCDDLCELLFTKDVTKSNLATKIAGCTSYTNRYAWNRFSEQKSSPISLNVGVKYYLEVNLFNSGASGHSAVGVIMPNGDVVAPISYDYLSAK</sequence>
<gene>
    <name evidence="17" type="primary">LOC100205261</name>
</gene>
<dbReference type="InterPro" id="IPR008979">
    <property type="entry name" value="Galactose-bd-like_sf"/>
</dbReference>
<dbReference type="InterPro" id="IPR036436">
    <property type="entry name" value="Disintegrin_dom_sf"/>
</dbReference>
<dbReference type="InterPro" id="IPR036056">
    <property type="entry name" value="Fibrinogen-like_C"/>
</dbReference>
<feature type="disulfide bond" evidence="7">
    <location>
        <begin position="472"/>
        <end position="492"/>
    </location>
</feature>
<dbReference type="Pfam" id="PF01421">
    <property type="entry name" value="Reprolysin"/>
    <property type="match status" value="1"/>
</dbReference>
<dbReference type="PANTHER" id="PTHR11905">
    <property type="entry name" value="ADAM A DISINTEGRIN AND METALLOPROTEASE DOMAIN"/>
    <property type="match status" value="1"/>
</dbReference>
<evidence type="ECO:0000259" key="11">
    <source>
        <dbReference type="PROSITE" id="PS50022"/>
    </source>
</evidence>
<dbReference type="PROSITE" id="PS50214">
    <property type="entry name" value="DISINTEGRIN_2"/>
    <property type="match status" value="1"/>
</dbReference>
<dbReference type="PROSITE" id="PS50022">
    <property type="entry name" value="FA58C_3"/>
    <property type="match status" value="1"/>
</dbReference>
<keyword evidence="8" id="KW-0862">Zinc</keyword>
<dbReference type="Pfam" id="PF00754">
    <property type="entry name" value="F5_F8_type_C"/>
    <property type="match status" value="1"/>
</dbReference>
<evidence type="ECO:0000256" key="9">
    <source>
        <dbReference type="SAM" id="Coils"/>
    </source>
</evidence>
<dbReference type="Gene3D" id="2.60.120.260">
    <property type="entry name" value="Galactose-binding domain-like"/>
    <property type="match status" value="1"/>
</dbReference>
<evidence type="ECO:0000256" key="5">
    <source>
        <dbReference type="ARBA" id="ARBA00023136"/>
    </source>
</evidence>
<dbReference type="InterPro" id="IPR014716">
    <property type="entry name" value="Fibrinogen_a/b/g_C_1"/>
</dbReference>
<dbReference type="InterPro" id="IPR000884">
    <property type="entry name" value="TSP1_rpt"/>
</dbReference>
<comment type="caution">
    <text evidence="8">Lacks conserved residue(s) required for the propagation of feature annotation.</text>
</comment>
<evidence type="ECO:0000313" key="16">
    <source>
        <dbReference type="Proteomes" id="UP001652625"/>
    </source>
</evidence>
<dbReference type="Gene3D" id="2.60.120.1560">
    <property type="match status" value="1"/>
</dbReference>
<keyword evidence="9" id="KW-0175">Coiled coil</keyword>
<feature type="domain" description="Peptidase M12B" evidence="13">
    <location>
        <begin position="208"/>
        <end position="392"/>
    </location>
</feature>
<reference evidence="16" key="1">
    <citation type="submission" date="2025-05" db="UniProtKB">
        <authorList>
            <consortium name="RefSeq"/>
        </authorList>
    </citation>
    <scope>NUCLEOTIDE SEQUENCE [LARGE SCALE GENOMIC DNA]</scope>
</reference>
<evidence type="ECO:0000256" key="7">
    <source>
        <dbReference type="PROSITE-ProRule" id="PRU00068"/>
    </source>
</evidence>
<evidence type="ECO:0000313" key="17">
    <source>
        <dbReference type="RefSeq" id="XP_065647462.1"/>
    </source>
</evidence>
<feature type="binding site" evidence="8">
    <location>
        <position position="347"/>
    </location>
    <ligand>
        <name>Zn(2+)</name>
        <dbReference type="ChEBI" id="CHEBI:29105"/>
        <note>catalytic</note>
    </ligand>
</feature>
<dbReference type="PROSITE" id="PS50092">
    <property type="entry name" value="TSP1"/>
    <property type="match status" value="2"/>
</dbReference>
<dbReference type="Pfam" id="PF00200">
    <property type="entry name" value="Disintegrin"/>
    <property type="match status" value="1"/>
</dbReference>
<dbReference type="GeneID" id="100205261"/>
<keyword evidence="7" id="KW-1015">Disulfide bond</keyword>
<dbReference type="CDD" id="cd23417">
    <property type="entry name" value="beta-trefoil_Ricin_MytiLec-like"/>
    <property type="match status" value="1"/>
</dbReference>
<protein>
    <submittedName>
        <fullName evidence="17">Uncharacterized protein LOC100205261 isoform X2</fullName>
    </submittedName>
</protein>
<evidence type="ECO:0000256" key="2">
    <source>
        <dbReference type="ARBA" id="ARBA00022692"/>
    </source>
</evidence>
<keyword evidence="3" id="KW-0677">Repeat</keyword>
<dbReference type="Gene3D" id="3.90.215.10">
    <property type="entry name" value="Gamma Fibrinogen, chain A, domain 1"/>
    <property type="match status" value="2"/>
</dbReference>
<dbReference type="SMART" id="SM00050">
    <property type="entry name" value="DISIN"/>
    <property type="match status" value="1"/>
</dbReference>
<dbReference type="InterPro" id="IPR002181">
    <property type="entry name" value="Fibrinogen_a/b/g_C_dom"/>
</dbReference>
<dbReference type="InterPro" id="IPR037524">
    <property type="entry name" value="PA14/GLEYA"/>
</dbReference>
<feature type="domain" description="Disintegrin" evidence="12">
    <location>
        <begin position="407"/>
        <end position="500"/>
    </location>
</feature>
<keyword evidence="5" id="KW-0472">Membrane</keyword>
<evidence type="ECO:0000259" key="12">
    <source>
        <dbReference type="PROSITE" id="PS50214"/>
    </source>
</evidence>
<keyword evidence="10" id="KW-0732">Signal</keyword>
<proteinExistence type="predicted"/>
<dbReference type="SMART" id="SM00209">
    <property type="entry name" value="TSP1"/>
    <property type="match status" value="2"/>
</dbReference>
<dbReference type="Proteomes" id="UP001652625">
    <property type="component" value="Chromosome 02"/>
</dbReference>
<dbReference type="InterPro" id="IPR006586">
    <property type="entry name" value="ADAM_Cys-rich"/>
</dbReference>
<evidence type="ECO:0000256" key="10">
    <source>
        <dbReference type="SAM" id="SignalP"/>
    </source>
</evidence>
<evidence type="ECO:0000259" key="14">
    <source>
        <dbReference type="PROSITE" id="PS51406"/>
    </source>
</evidence>
<dbReference type="Gene3D" id="4.10.70.10">
    <property type="entry name" value="Disintegrin domain"/>
    <property type="match status" value="1"/>
</dbReference>
<dbReference type="InterPro" id="IPR001762">
    <property type="entry name" value="Disintegrin_dom"/>
</dbReference>
<name>A0ABM4BER9_HYDVU</name>
<dbReference type="PROSITE" id="PS50215">
    <property type="entry name" value="ADAM_MEPRO"/>
    <property type="match status" value="1"/>
</dbReference>
<evidence type="ECO:0000256" key="1">
    <source>
        <dbReference type="ARBA" id="ARBA00004167"/>
    </source>
</evidence>
<keyword evidence="2" id="KW-0812">Transmembrane</keyword>
<feature type="active site" evidence="8">
    <location>
        <position position="348"/>
    </location>
</feature>
<dbReference type="InterPro" id="IPR000742">
    <property type="entry name" value="EGF"/>
</dbReference>
<dbReference type="InterPro" id="IPR036383">
    <property type="entry name" value="TSP1_rpt_sf"/>
</dbReference>
<dbReference type="SUPFAM" id="SSF49785">
    <property type="entry name" value="Galactose-binding domain-like"/>
    <property type="match status" value="2"/>
</dbReference>
<feature type="chain" id="PRO_5047472878" evidence="10">
    <location>
        <begin position="26"/>
        <end position="2007"/>
    </location>
</feature>
<feature type="domain" description="Fibrinogen C-terminal" evidence="14">
    <location>
        <begin position="1040"/>
        <end position="1098"/>
    </location>
</feature>
<accession>A0ABM4BER9</accession>
<feature type="binding site" evidence="8">
    <location>
        <position position="351"/>
    </location>
    <ligand>
        <name>Zn(2+)</name>
        <dbReference type="ChEBI" id="CHEBI:29105"/>
        <note>catalytic</note>
    </ligand>
</feature>
<keyword evidence="4" id="KW-1133">Transmembrane helix</keyword>
<evidence type="ECO:0000256" key="3">
    <source>
        <dbReference type="ARBA" id="ARBA00022737"/>
    </source>
</evidence>
<feature type="coiled-coil region" evidence="9">
    <location>
        <begin position="152"/>
        <end position="179"/>
    </location>
</feature>
<dbReference type="SUPFAM" id="SSF82895">
    <property type="entry name" value="TSP-1 type 1 repeat"/>
    <property type="match status" value="2"/>
</dbReference>
<dbReference type="RefSeq" id="XP_065647462.1">
    <property type="nucleotide sequence ID" value="XM_065791390.1"/>
</dbReference>
<feature type="domain" description="F5/8 type C" evidence="11">
    <location>
        <begin position="715"/>
        <end position="803"/>
    </location>
</feature>
<keyword evidence="16" id="KW-1185">Reference proteome</keyword>
<dbReference type="NCBIfam" id="NF040941">
    <property type="entry name" value="GGGWT_bact"/>
    <property type="match status" value="1"/>
</dbReference>
<dbReference type="SUPFAM" id="SSF56496">
    <property type="entry name" value="Fibrinogen C-terminal domain-like"/>
    <property type="match status" value="2"/>
</dbReference>
<dbReference type="SUPFAM" id="SSF57552">
    <property type="entry name" value="Blood coagulation inhibitor (disintegrin)"/>
    <property type="match status" value="1"/>
</dbReference>
<evidence type="ECO:0000256" key="6">
    <source>
        <dbReference type="ARBA" id="ARBA00023180"/>
    </source>
</evidence>
<dbReference type="Pfam" id="PF00090">
    <property type="entry name" value="TSP_1"/>
    <property type="match status" value="2"/>
</dbReference>
<comment type="subcellular location">
    <subcellularLocation>
        <location evidence="1">Membrane</location>
        <topology evidence="1">Single-pass membrane protein</topology>
    </subcellularLocation>
</comment>
<dbReference type="PROSITE" id="PS51406">
    <property type="entry name" value="FIBRINOGEN_C_2"/>
    <property type="match status" value="1"/>
</dbReference>
<dbReference type="Pfam" id="PF08516">
    <property type="entry name" value="ADAM_CR"/>
    <property type="match status" value="1"/>
</dbReference>
<evidence type="ECO:0000256" key="8">
    <source>
        <dbReference type="PROSITE-ProRule" id="PRU00276"/>
    </source>
</evidence>
<evidence type="ECO:0000259" key="15">
    <source>
        <dbReference type="PROSITE" id="PS51820"/>
    </source>
</evidence>
<dbReference type="InterPro" id="IPR000421">
    <property type="entry name" value="FA58C"/>
</dbReference>
<dbReference type="PROSITE" id="PS01186">
    <property type="entry name" value="EGF_2"/>
    <property type="match status" value="1"/>
</dbReference>
<dbReference type="PROSITE" id="PS51820">
    <property type="entry name" value="PA14"/>
    <property type="match status" value="1"/>
</dbReference>